<dbReference type="PANTHER" id="PTHR47829:SF1">
    <property type="entry name" value="HAD FAMILY PHOSPHATASE"/>
    <property type="match status" value="1"/>
</dbReference>
<dbReference type="OrthoDB" id="9797415at2"/>
<dbReference type="EMBL" id="SOHJ01000011">
    <property type="protein sequence ID" value="TFD59170.1"/>
    <property type="molecule type" value="Genomic_DNA"/>
</dbReference>
<sequence length="213" mass="23264">MFDYGGVLTTSVSDSITAWLERDGIDPASFCRTLKAWLSRSAPAGSPIHRLETGELSMVEFDVLLAAELVGVNGQALPPLELLRGLFADMQPDPVMFALVQDLKSAGVRVALLSNSWGNTYPRERIDALFDPVVISGEIGMRKPNPEIFSHTLDLLNVPARRVVFIDDAVANTDGASRLGLQTILHTHSESTRTELTRLIPALSTDEHLEENS</sequence>
<dbReference type="InterPro" id="IPR006439">
    <property type="entry name" value="HAD-SF_hydro_IA"/>
</dbReference>
<dbReference type="SFLD" id="SFLDG01129">
    <property type="entry name" value="C1.5:_HAD__Beta-PGM__Phosphata"/>
    <property type="match status" value="1"/>
</dbReference>
<dbReference type="InterPro" id="IPR023214">
    <property type="entry name" value="HAD_sf"/>
</dbReference>
<accession>A0A4R9AED6</accession>
<evidence type="ECO:0000313" key="2">
    <source>
        <dbReference type="Proteomes" id="UP000298170"/>
    </source>
</evidence>
<dbReference type="NCBIfam" id="TIGR01549">
    <property type="entry name" value="HAD-SF-IA-v1"/>
    <property type="match status" value="1"/>
</dbReference>
<gene>
    <name evidence="1" type="ORF">E3T39_10355</name>
</gene>
<dbReference type="InterPro" id="IPR052898">
    <property type="entry name" value="ACAD10-like"/>
</dbReference>
<evidence type="ECO:0000313" key="1">
    <source>
        <dbReference type="EMBL" id="TFD59170.1"/>
    </source>
</evidence>
<dbReference type="Gene3D" id="1.10.150.240">
    <property type="entry name" value="Putative phosphatase, domain 2"/>
    <property type="match status" value="1"/>
</dbReference>
<proteinExistence type="predicted"/>
<dbReference type="NCBIfam" id="TIGR01509">
    <property type="entry name" value="HAD-SF-IA-v3"/>
    <property type="match status" value="1"/>
</dbReference>
<protein>
    <submittedName>
        <fullName evidence="1">HAD family phosphatase</fullName>
    </submittedName>
</protein>
<organism evidence="1 2">
    <name type="scientific">Cryobacterium suzukii</name>
    <dbReference type="NCBI Taxonomy" id="1259198"/>
    <lineage>
        <taxon>Bacteria</taxon>
        <taxon>Bacillati</taxon>
        <taxon>Actinomycetota</taxon>
        <taxon>Actinomycetes</taxon>
        <taxon>Micrococcales</taxon>
        <taxon>Microbacteriaceae</taxon>
        <taxon>Cryobacterium</taxon>
    </lineage>
</organism>
<dbReference type="InterPro" id="IPR023198">
    <property type="entry name" value="PGP-like_dom2"/>
</dbReference>
<dbReference type="Pfam" id="PF00702">
    <property type="entry name" value="Hydrolase"/>
    <property type="match status" value="1"/>
</dbReference>
<dbReference type="CDD" id="cd02603">
    <property type="entry name" value="HAD_sEH-N_like"/>
    <property type="match status" value="1"/>
</dbReference>
<comment type="caution">
    <text evidence="1">The sequence shown here is derived from an EMBL/GenBank/DDBJ whole genome shotgun (WGS) entry which is preliminary data.</text>
</comment>
<dbReference type="Gene3D" id="3.40.50.1000">
    <property type="entry name" value="HAD superfamily/HAD-like"/>
    <property type="match status" value="1"/>
</dbReference>
<keyword evidence="2" id="KW-1185">Reference proteome</keyword>
<dbReference type="SUPFAM" id="SSF56784">
    <property type="entry name" value="HAD-like"/>
    <property type="match status" value="1"/>
</dbReference>
<dbReference type="AlphaFoldDB" id="A0A4R9AED6"/>
<name>A0A4R9AED6_9MICO</name>
<dbReference type="Proteomes" id="UP000298170">
    <property type="component" value="Unassembled WGS sequence"/>
</dbReference>
<dbReference type="SFLD" id="SFLDS00003">
    <property type="entry name" value="Haloacid_Dehalogenase"/>
    <property type="match status" value="1"/>
</dbReference>
<reference evidence="1 2" key="1">
    <citation type="submission" date="2019-03" db="EMBL/GenBank/DDBJ databases">
        <title>Genomics of glacier-inhabiting Cryobacterium strains.</title>
        <authorList>
            <person name="Liu Q."/>
            <person name="Xin Y.-H."/>
        </authorList>
    </citation>
    <scope>NUCLEOTIDE SEQUENCE [LARGE SCALE GENOMIC DNA]</scope>
    <source>
        <strain evidence="1 2">Sr39</strain>
    </source>
</reference>
<dbReference type="InterPro" id="IPR036412">
    <property type="entry name" value="HAD-like_sf"/>
</dbReference>
<dbReference type="PANTHER" id="PTHR47829">
    <property type="entry name" value="HYDROLASE, PUTATIVE (AFU_ORTHOLOGUE AFUA_1G12880)-RELATED"/>
    <property type="match status" value="1"/>
</dbReference>